<dbReference type="Proteomes" id="UP001606210">
    <property type="component" value="Unassembled WGS sequence"/>
</dbReference>
<reference evidence="1 2" key="1">
    <citation type="submission" date="2024-08" db="EMBL/GenBank/DDBJ databases">
        <authorList>
            <person name="Lu H."/>
        </authorList>
    </citation>
    <scope>NUCLEOTIDE SEQUENCE [LARGE SCALE GENOMIC DNA]</scope>
    <source>
        <strain evidence="1 2">LYH14W</strain>
    </source>
</reference>
<organism evidence="1 2">
    <name type="scientific">Pelomonas parva</name>
    <dbReference type="NCBI Taxonomy" id="3299032"/>
    <lineage>
        <taxon>Bacteria</taxon>
        <taxon>Pseudomonadati</taxon>
        <taxon>Pseudomonadota</taxon>
        <taxon>Betaproteobacteria</taxon>
        <taxon>Burkholderiales</taxon>
        <taxon>Sphaerotilaceae</taxon>
        <taxon>Roseateles</taxon>
    </lineage>
</organism>
<gene>
    <name evidence="1" type="ORF">ACG00Y_24340</name>
</gene>
<name>A0ABW7FBB3_9BURK</name>
<comment type="caution">
    <text evidence="1">The sequence shown here is derived from an EMBL/GenBank/DDBJ whole genome shotgun (WGS) entry which is preliminary data.</text>
</comment>
<evidence type="ECO:0000313" key="2">
    <source>
        <dbReference type="Proteomes" id="UP001606210"/>
    </source>
</evidence>
<evidence type="ECO:0000313" key="1">
    <source>
        <dbReference type="EMBL" id="MFG6433065.1"/>
    </source>
</evidence>
<sequence>MTNTWRDVTLTALAPAIWGGGKLFGDFGMPACRSAFHGSTFVRAAGGRTADFYYPTFASEGQPLFL</sequence>
<protein>
    <submittedName>
        <fullName evidence="1">Uncharacterized protein</fullName>
    </submittedName>
</protein>
<dbReference type="EMBL" id="JBIGHV010000011">
    <property type="protein sequence ID" value="MFG6433065.1"/>
    <property type="molecule type" value="Genomic_DNA"/>
</dbReference>
<accession>A0ABW7FBB3</accession>
<proteinExistence type="predicted"/>
<keyword evidence="2" id="KW-1185">Reference proteome</keyword>
<dbReference type="RefSeq" id="WP_394483455.1">
    <property type="nucleotide sequence ID" value="NZ_JBIGHV010000011.1"/>
</dbReference>